<evidence type="ECO:0000313" key="2">
    <source>
        <dbReference type="Proteomes" id="UP001596310"/>
    </source>
</evidence>
<dbReference type="EMBL" id="JBHSSM010000007">
    <property type="protein sequence ID" value="MFC6314398.1"/>
    <property type="molecule type" value="Genomic_DNA"/>
</dbReference>
<gene>
    <name evidence="1" type="primary">mazE</name>
    <name evidence="1" type="synonym">pemI</name>
    <name evidence="1" type="ORF">ACFQHW_02310</name>
</gene>
<comment type="caution">
    <text evidence="1">The sequence shown here is derived from an EMBL/GenBank/DDBJ whole genome shotgun (WGS) entry which is preliminary data.</text>
</comment>
<dbReference type="Proteomes" id="UP001596310">
    <property type="component" value="Unassembled WGS sequence"/>
</dbReference>
<keyword evidence="2" id="KW-1185">Reference proteome</keyword>
<protein>
    <submittedName>
        <fullName evidence="1">Type II toxin-antitoxin system PemI/MazE family antitoxin</fullName>
    </submittedName>
</protein>
<sequence length="74" mass="8360">MTVKARNVGNSIVLTVPNGIKVYQGAEYIVSQSSDGTITYQLKHRNPFEGDWFKEDIRQTDILGDSEVLADEWD</sequence>
<dbReference type="RefSeq" id="WP_125599606.1">
    <property type="nucleotide sequence ID" value="NZ_JBHSSM010000007.1"/>
</dbReference>
<dbReference type="NCBIfam" id="NF047400">
    <property type="entry name" value="MazE_PemI_antitoxin"/>
    <property type="match status" value="1"/>
</dbReference>
<organism evidence="1 2">
    <name type="scientific">Lapidilactobacillus achengensis</name>
    <dbReference type="NCBI Taxonomy" id="2486000"/>
    <lineage>
        <taxon>Bacteria</taxon>
        <taxon>Bacillati</taxon>
        <taxon>Bacillota</taxon>
        <taxon>Bacilli</taxon>
        <taxon>Lactobacillales</taxon>
        <taxon>Lactobacillaceae</taxon>
        <taxon>Lapidilactobacillus</taxon>
    </lineage>
</organism>
<evidence type="ECO:0000313" key="1">
    <source>
        <dbReference type="EMBL" id="MFC6314398.1"/>
    </source>
</evidence>
<reference evidence="2" key="1">
    <citation type="journal article" date="2019" name="Int. J. Syst. Evol. Microbiol.">
        <title>The Global Catalogue of Microorganisms (GCM) 10K type strain sequencing project: providing services to taxonomists for standard genome sequencing and annotation.</title>
        <authorList>
            <consortium name="The Broad Institute Genomics Platform"/>
            <consortium name="The Broad Institute Genome Sequencing Center for Infectious Disease"/>
            <person name="Wu L."/>
            <person name="Ma J."/>
        </authorList>
    </citation>
    <scope>NUCLEOTIDE SEQUENCE [LARGE SCALE GENOMIC DNA]</scope>
    <source>
        <strain evidence="2">CCM 8897</strain>
    </source>
</reference>
<name>A0ABW1UMW8_9LACO</name>
<proteinExistence type="predicted"/>
<accession>A0ABW1UMW8</accession>